<evidence type="ECO:0000256" key="5">
    <source>
        <dbReference type="ARBA" id="ARBA00023002"/>
    </source>
</evidence>
<reference evidence="7" key="1">
    <citation type="submission" date="2020-04" db="EMBL/GenBank/DDBJ databases">
        <authorList>
            <person name="Chiriac C."/>
            <person name="Salcher M."/>
            <person name="Ghai R."/>
            <person name="Kavagutti S V."/>
        </authorList>
    </citation>
    <scope>NUCLEOTIDE SEQUENCE</scope>
</reference>
<evidence type="ECO:0000256" key="6">
    <source>
        <dbReference type="ARBA" id="ARBA00023004"/>
    </source>
</evidence>
<dbReference type="InterPro" id="IPR000358">
    <property type="entry name" value="RNR_small_fam"/>
</dbReference>
<dbReference type="Pfam" id="PF00268">
    <property type="entry name" value="Ribonuc_red_sm"/>
    <property type="match status" value="1"/>
</dbReference>
<comment type="similarity">
    <text evidence="2">Belongs to the ribonucleoside diphosphate reductase small chain family.</text>
</comment>
<sequence>MTGIFTPRKTYAPFEYDQAYKYWELQQQSHWLHTEIAMGSDIHDWKTKLNDTEKYVIGNILKSFTQSEVFIGEYWTSKVHKWFKKPEIQMMAAAFGSFESIHAVSYAYLNQSLGLEDFEAFLSEPTAKDKIDRLINTNAKTHKEIARSLAVFSAFNEGVNLFSSFAVLLNFSRFNKMKKLKEIIKFSIKDESLHSEAGCWLFRTVISEHPEIMDDEFKKSIYDAARLTIELEDAFIDKTFEMGEVEGITAHDLKAFIRHRCNTKLNDLGLKANWKNVDKEAIARMSWFDALSAGESSQDNFAVRNTEYSKGVTVFTDEIFDEVSNG</sequence>
<dbReference type="Gene3D" id="1.10.620.20">
    <property type="entry name" value="Ribonucleotide Reductase, subunit A"/>
    <property type="match status" value="1"/>
</dbReference>
<protein>
    <recommendedName>
        <fullName evidence="3">ribonucleoside-diphosphate reductase</fullName>
        <ecNumber evidence="3">1.17.4.1</ecNumber>
    </recommendedName>
</protein>
<dbReference type="CDD" id="cd01049">
    <property type="entry name" value="RNRR2"/>
    <property type="match status" value="1"/>
</dbReference>
<keyword evidence="4" id="KW-0479">Metal-binding</keyword>
<name>A0A6J5KYY7_9CAUD</name>
<dbReference type="InterPro" id="IPR009078">
    <property type="entry name" value="Ferritin-like_SF"/>
</dbReference>
<proteinExistence type="inferred from homology"/>
<dbReference type="InterPro" id="IPR033909">
    <property type="entry name" value="RNR_small"/>
</dbReference>
<keyword evidence="5" id="KW-0560">Oxidoreductase</keyword>
<organism evidence="7">
    <name type="scientific">uncultured Caudovirales phage</name>
    <dbReference type="NCBI Taxonomy" id="2100421"/>
    <lineage>
        <taxon>Viruses</taxon>
        <taxon>Duplodnaviria</taxon>
        <taxon>Heunggongvirae</taxon>
        <taxon>Uroviricota</taxon>
        <taxon>Caudoviricetes</taxon>
        <taxon>Peduoviridae</taxon>
        <taxon>Maltschvirus</taxon>
        <taxon>Maltschvirus maltsch</taxon>
    </lineage>
</organism>
<evidence type="ECO:0000256" key="2">
    <source>
        <dbReference type="ARBA" id="ARBA00009303"/>
    </source>
</evidence>
<dbReference type="NCBIfam" id="NF007186">
    <property type="entry name" value="PRK09614.1-5"/>
    <property type="match status" value="1"/>
</dbReference>
<dbReference type="UniPathway" id="UPA00326"/>
<dbReference type="GO" id="GO:0046872">
    <property type="term" value="F:metal ion binding"/>
    <property type="evidence" value="ECO:0007669"/>
    <property type="project" value="UniProtKB-KW"/>
</dbReference>
<dbReference type="EMBL" id="LR796209">
    <property type="protein sequence ID" value="CAB4127271.1"/>
    <property type="molecule type" value="Genomic_DNA"/>
</dbReference>
<evidence type="ECO:0000256" key="4">
    <source>
        <dbReference type="ARBA" id="ARBA00022723"/>
    </source>
</evidence>
<evidence type="ECO:0000313" key="7">
    <source>
        <dbReference type="EMBL" id="CAB4127271.1"/>
    </source>
</evidence>
<dbReference type="PANTHER" id="PTHR23409:SF18">
    <property type="entry name" value="RIBONUCLEOSIDE-DIPHOSPHATE REDUCTASE SUBUNIT M2"/>
    <property type="match status" value="1"/>
</dbReference>
<comment type="cofactor">
    <cofactor evidence="1">
        <name>Fe cation</name>
        <dbReference type="ChEBI" id="CHEBI:24875"/>
    </cofactor>
</comment>
<dbReference type="GO" id="GO:0004748">
    <property type="term" value="F:ribonucleoside-diphosphate reductase activity, thioredoxin disulfide as acceptor"/>
    <property type="evidence" value="ECO:0007669"/>
    <property type="project" value="UniProtKB-EC"/>
</dbReference>
<dbReference type="SUPFAM" id="SSF47240">
    <property type="entry name" value="Ferritin-like"/>
    <property type="match status" value="1"/>
</dbReference>
<keyword evidence="6" id="KW-0408">Iron</keyword>
<evidence type="ECO:0000256" key="3">
    <source>
        <dbReference type="ARBA" id="ARBA00012274"/>
    </source>
</evidence>
<dbReference type="InterPro" id="IPR012348">
    <property type="entry name" value="RNR-like"/>
</dbReference>
<gene>
    <name evidence="7" type="ORF">UFOVP75_113</name>
</gene>
<dbReference type="GO" id="GO:0009263">
    <property type="term" value="P:deoxyribonucleotide biosynthetic process"/>
    <property type="evidence" value="ECO:0007669"/>
    <property type="project" value="InterPro"/>
</dbReference>
<accession>A0A6J5KYY7</accession>
<dbReference type="PANTHER" id="PTHR23409">
    <property type="entry name" value="RIBONUCLEOSIDE-DIPHOSPHATE REDUCTASE SMALL CHAIN"/>
    <property type="match status" value="1"/>
</dbReference>
<evidence type="ECO:0000256" key="1">
    <source>
        <dbReference type="ARBA" id="ARBA00001962"/>
    </source>
</evidence>
<dbReference type="EC" id="1.17.4.1" evidence="3"/>